<sequence length="491" mass="58460">MGRNSHKHIIWVEDFDNKNITLANIPTDEDWDSEEDNYENFANHNSDIIDKFGSKYSDSVRLFMNVKEALDFIENNMNFFDCVVLDVNLINALDEIDIIKEKCKKRGINIDEEKDIGKYCGYYIYLYLLKSGFPTDRICIFTGNKGEKNSTGTWEDKFLKAGIVPPKSINRNEKEKLQKWIDSCYINSYHKTRCTVYKACEHWKKWLGDINEKYAIAFNKLYYSKEDDEKSSIEADVFINMLNRVEMLYPINEPSNSNAVYYQALQVITSFHEESAKIKKINDGSKIKRYHQAVRNYRNWAAHNKFKCNEISEEMFTYIFCITLRTYFIEVDKQFCIDNVESIDCYESYEKEFFEKYLDSSLNIDKCKEKYKKAFKNHLDKVKTYDKKSLKKENKNDRIPVIYECKDINELLLCSGNICTYNMMEKMSFFDLLMNIMDYLIVQKTKFGQKNTDEGWEYKVTYYWDDSMPFDKNSISEDIFKYVAYRLFEDV</sequence>
<dbReference type="OrthoDB" id="9783680at2"/>
<reference evidence="1 2" key="1">
    <citation type="submission" date="2018-11" db="EMBL/GenBank/DDBJ databases">
        <title>Genome sequencing of Lachnoanaerobaculum sp. KCOM 2030 (= ChDC B114).</title>
        <authorList>
            <person name="Kook J.-K."/>
            <person name="Park S.-N."/>
            <person name="Lim Y.K."/>
        </authorList>
    </citation>
    <scope>NUCLEOTIDE SEQUENCE [LARGE SCALE GENOMIC DNA]</scope>
    <source>
        <strain evidence="1 2">KCOM 2030</strain>
    </source>
</reference>
<keyword evidence="2" id="KW-1185">Reference proteome</keyword>
<dbReference type="Proteomes" id="UP000272490">
    <property type="component" value="Unassembled WGS sequence"/>
</dbReference>
<protein>
    <submittedName>
        <fullName evidence="1">Uncharacterized protein</fullName>
    </submittedName>
</protein>
<comment type="caution">
    <text evidence="1">The sequence shown here is derived from an EMBL/GenBank/DDBJ whole genome shotgun (WGS) entry which is preliminary data.</text>
</comment>
<organism evidence="1 2">
    <name type="scientific">Lachnoanaerobaculum gingivalis</name>
    <dbReference type="NCBI Taxonomy" id="2490855"/>
    <lineage>
        <taxon>Bacteria</taxon>
        <taxon>Bacillati</taxon>
        <taxon>Bacillota</taxon>
        <taxon>Clostridia</taxon>
        <taxon>Lachnospirales</taxon>
        <taxon>Lachnospiraceae</taxon>
        <taxon>Lachnoanaerobaculum</taxon>
    </lineage>
</organism>
<accession>A0A3P3QUS5</accession>
<dbReference type="RefSeq" id="WP_128674859.1">
    <property type="nucleotide sequence ID" value="NZ_RRCO01000006.1"/>
</dbReference>
<evidence type="ECO:0000313" key="1">
    <source>
        <dbReference type="EMBL" id="RRJ24518.1"/>
    </source>
</evidence>
<name>A0A3P3QUS5_9FIRM</name>
<proteinExistence type="predicted"/>
<dbReference type="AlphaFoldDB" id="A0A3P3QUS5"/>
<dbReference type="EMBL" id="RRCO01000006">
    <property type="protein sequence ID" value="RRJ24518.1"/>
    <property type="molecule type" value="Genomic_DNA"/>
</dbReference>
<evidence type="ECO:0000313" key="2">
    <source>
        <dbReference type="Proteomes" id="UP000272490"/>
    </source>
</evidence>
<gene>
    <name evidence="1" type="ORF">EHV10_12075</name>
</gene>